<dbReference type="AlphaFoldDB" id="A0A8K1GJF5"/>
<evidence type="ECO:0000313" key="3">
    <source>
        <dbReference type="Proteomes" id="UP000796761"/>
    </source>
</evidence>
<accession>A0A8K1GJF5</accession>
<feature type="compositionally biased region" description="Basic and acidic residues" evidence="1">
    <location>
        <begin position="37"/>
        <end position="67"/>
    </location>
</feature>
<dbReference type="EMBL" id="SWJQ01000162">
    <property type="protein sequence ID" value="TRZ20099.1"/>
    <property type="molecule type" value="Genomic_DNA"/>
</dbReference>
<keyword evidence="3" id="KW-1185">Reference proteome</keyword>
<sequence length="67" mass="7740">MLKVEVRDPAEPELQELYSAWMSTCIQQPTLLFHQQAADERRSRPGEAKLQDTGKRLQDSQILGRED</sequence>
<name>A0A8K1GJF5_9PASS</name>
<gene>
    <name evidence="2" type="ORF">HGM15179_007080</name>
</gene>
<reference evidence="2" key="1">
    <citation type="submission" date="2019-04" db="EMBL/GenBank/DDBJ databases">
        <title>Genome assembly of Zosterops borbonicus 15179.</title>
        <authorList>
            <person name="Leroy T."/>
            <person name="Anselmetti Y."/>
            <person name="Tilak M.-K."/>
            <person name="Nabholz B."/>
        </authorList>
    </citation>
    <scope>NUCLEOTIDE SEQUENCE</scope>
    <source>
        <strain evidence="2">HGM_15179</strain>
        <tissue evidence="2">Muscle</tissue>
    </source>
</reference>
<evidence type="ECO:0000313" key="2">
    <source>
        <dbReference type="EMBL" id="TRZ20099.1"/>
    </source>
</evidence>
<organism evidence="2 3">
    <name type="scientific">Zosterops borbonicus</name>
    <dbReference type="NCBI Taxonomy" id="364589"/>
    <lineage>
        <taxon>Eukaryota</taxon>
        <taxon>Metazoa</taxon>
        <taxon>Chordata</taxon>
        <taxon>Craniata</taxon>
        <taxon>Vertebrata</taxon>
        <taxon>Euteleostomi</taxon>
        <taxon>Archelosauria</taxon>
        <taxon>Archosauria</taxon>
        <taxon>Dinosauria</taxon>
        <taxon>Saurischia</taxon>
        <taxon>Theropoda</taxon>
        <taxon>Coelurosauria</taxon>
        <taxon>Aves</taxon>
        <taxon>Neognathae</taxon>
        <taxon>Neoaves</taxon>
        <taxon>Telluraves</taxon>
        <taxon>Australaves</taxon>
        <taxon>Passeriformes</taxon>
        <taxon>Sylvioidea</taxon>
        <taxon>Zosteropidae</taxon>
        <taxon>Zosterops</taxon>
    </lineage>
</organism>
<dbReference type="Proteomes" id="UP000796761">
    <property type="component" value="Unassembled WGS sequence"/>
</dbReference>
<protein>
    <submittedName>
        <fullName evidence="2">Uncharacterized protein</fullName>
    </submittedName>
</protein>
<feature type="region of interest" description="Disordered" evidence="1">
    <location>
        <begin position="36"/>
        <end position="67"/>
    </location>
</feature>
<evidence type="ECO:0000256" key="1">
    <source>
        <dbReference type="SAM" id="MobiDB-lite"/>
    </source>
</evidence>
<proteinExistence type="predicted"/>
<comment type="caution">
    <text evidence="2">The sequence shown here is derived from an EMBL/GenBank/DDBJ whole genome shotgun (WGS) entry which is preliminary data.</text>
</comment>